<evidence type="ECO:0000313" key="8">
    <source>
        <dbReference type="EMBL" id="RSH81668.1"/>
    </source>
</evidence>
<comment type="similarity">
    <text evidence="2">Belongs to the LipB family.</text>
</comment>
<dbReference type="GO" id="GO:0033819">
    <property type="term" value="F:lipoyl(octanoyl) transferase activity"/>
    <property type="evidence" value="ECO:0007669"/>
    <property type="project" value="UniProtKB-EC"/>
</dbReference>
<comment type="pathway">
    <text evidence="1">Protein modification; protein lipoylation via endogenous pathway; protein N(6)-(lipoyl)lysine from octanoyl-[acyl-carrier-protein]: step 1/2.</text>
</comment>
<dbReference type="PANTHER" id="PTHR10993:SF7">
    <property type="entry name" value="LIPOYLTRANSFERASE 2, MITOCHONDRIAL-RELATED"/>
    <property type="match status" value="1"/>
</dbReference>
<dbReference type="PROSITE" id="PS51257">
    <property type="entry name" value="PROKAR_LIPOPROTEIN"/>
    <property type="match status" value="1"/>
</dbReference>
<evidence type="ECO:0000256" key="5">
    <source>
        <dbReference type="ARBA" id="ARBA00023315"/>
    </source>
</evidence>
<feature type="domain" description="BPL/LPL catalytic" evidence="7">
    <location>
        <begin position="80"/>
        <end position="276"/>
    </location>
</feature>
<dbReference type="STRING" id="105984.A0A427XS94"/>
<dbReference type="Proteomes" id="UP000279236">
    <property type="component" value="Unassembled WGS sequence"/>
</dbReference>
<dbReference type="AlphaFoldDB" id="A0A427XS94"/>
<reference evidence="8 9" key="1">
    <citation type="submission" date="2018-11" db="EMBL/GenBank/DDBJ databases">
        <title>Genome sequence of Apiotrichum porosum DSM 27194.</title>
        <authorList>
            <person name="Aliyu H."/>
            <person name="Gorte O."/>
            <person name="Ochsenreither K."/>
        </authorList>
    </citation>
    <scope>NUCLEOTIDE SEQUENCE [LARGE SCALE GENOMIC DNA]</scope>
    <source>
        <strain evidence="8 9">DSM 27194</strain>
    </source>
</reference>
<comment type="caution">
    <text evidence="8">The sequence shown here is derived from an EMBL/GenBank/DDBJ whole genome shotgun (WGS) entry which is preliminary data.</text>
</comment>
<accession>A0A427XS94</accession>
<evidence type="ECO:0000256" key="6">
    <source>
        <dbReference type="SAM" id="MobiDB-lite"/>
    </source>
</evidence>
<evidence type="ECO:0000256" key="4">
    <source>
        <dbReference type="ARBA" id="ARBA00022679"/>
    </source>
</evidence>
<organism evidence="8 9">
    <name type="scientific">Apiotrichum porosum</name>
    <dbReference type="NCBI Taxonomy" id="105984"/>
    <lineage>
        <taxon>Eukaryota</taxon>
        <taxon>Fungi</taxon>
        <taxon>Dikarya</taxon>
        <taxon>Basidiomycota</taxon>
        <taxon>Agaricomycotina</taxon>
        <taxon>Tremellomycetes</taxon>
        <taxon>Trichosporonales</taxon>
        <taxon>Trichosporonaceae</taxon>
        <taxon>Apiotrichum</taxon>
    </lineage>
</organism>
<dbReference type="NCBIfam" id="TIGR00214">
    <property type="entry name" value="lipB"/>
    <property type="match status" value="1"/>
</dbReference>
<evidence type="ECO:0000256" key="3">
    <source>
        <dbReference type="ARBA" id="ARBA00012334"/>
    </source>
</evidence>
<evidence type="ECO:0000256" key="1">
    <source>
        <dbReference type="ARBA" id="ARBA00004821"/>
    </source>
</evidence>
<dbReference type="UniPathway" id="UPA00538">
    <property type="reaction ID" value="UER00592"/>
</dbReference>
<dbReference type="InterPro" id="IPR020605">
    <property type="entry name" value="Octanoyltransferase_CS"/>
</dbReference>
<dbReference type="InterPro" id="IPR000544">
    <property type="entry name" value="Octanoyltransferase"/>
</dbReference>
<proteinExistence type="inferred from homology"/>
<dbReference type="EC" id="2.3.1.181" evidence="3"/>
<dbReference type="PANTHER" id="PTHR10993">
    <property type="entry name" value="OCTANOYLTRANSFERASE"/>
    <property type="match status" value="1"/>
</dbReference>
<evidence type="ECO:0000259" key="7">
    <source>
        <dbReference type="PROSITE" id="PS51733"/>
    </source>
</evidence>
<keyword evidence="5" id="KW-0012">Acyltransferase</keyword>
<keyword evidence="4" id="KW-0808">Transferase</keyword>
<keyword evidence="9" id="KW-1185">Reference proteome</keyword>
<dbReference type="PROSITE" id="PS01313">
    <property type="entry name" value="LIPB"/>
    <property type="match status" value="1"/>
</dbReference>
<dbReference type="GeneID" id="39592392"/>
<dbReference type="EMBL" id="RSCE01000006">
    <property type="protein sequence ID" value="RSH81668.1"/>
    <property type="molecule type" value="Genomic_DNA"/>
</dbReference>
<dbReference type="Pfam" id="PF21948">
    <property type="entry name" value="LplA-B_cat"/>
    <property type="match status" value="1"/>
</dbReference>
<dbReference type="Gene3D" id="3.30.930.10">
    <property type="entry name" value="Bira Bifunctional Protein, Domain 2"/>
    <property type="match status" value="1"/>
</dbReference>
<dbReference type="InterPro" id="IPR004143">
    <property type="entry name" value="BPL_LPL_catalytic"/>
</dbReference>
<evidence type="ECO:0000256" key="2">
    <source>
        <dbReference type="ARBA" id="ARBA00007907"/>
    </source>
</evidence>
<dbReference type="SUPFAM" id="SSF55681">
    <property type="entry name" value="Class II aaRS and biotin synthetases"/>
    <property type="match status" value="1"/>
</dbReference>
<protein>
    <recommendedName>
        <fullName evidence="3">lipoyl(octanoyl) transferase</fullName>
        <ecNumber evidence="3">2.3.1.181</ecNumber>
    </recommendedName>
</protein>
<feature type="region of interest" description="Disordered" evidence="6">
    <location>
        <begin position="18"/>
        <end position="37"/>
    </location>
</feature>
<evidence type="ECO:0000313" key="9">
    <source>
        <dbReference type="Proteomes" id="UP000279236"/>
    </source>
</evidence>
<dbReference type="PROSITE" id="PS51733">
    <property type="entry name" value="BPL_LPL_CATALYTIC"/>
    <property type="match status" value="1"/>
</dbReference>
<dbReference type="OrthoDB" id="19908at2759"/>
<gene>
    <name evidence="8" type="ORF">EHS24_007849</name>
</gene>
<dbReference type="RefSeq" id="XP_028476123.1">
    <property type="nucleotide sequence ID" value="XM_028623190.1"/>
</dbReference>
<dbReference type="InterPro" id="IPR045864">
    <property type="entry name" value="aa-tRNA-synth_II/BPL/LPL"/>
</dbReference>
<sequence>MRATLPRLLSTTRAARSLLGSSAPPPPSGAACTGAPVGPNNATLPPVRYHIFKNKLPYPTGLKLQSAILDARFKARETGGGKTDSLFLLEHTPTYTTGRRDNTPNPDQLHPEEKKVQNVGAGFYITKRGGQVTYHGPGQIVGYGMFDLNAMGTPTRCYVEYLQALLGEYVRDQGVDAYAPHPDDHVGVFPTLTSKVASIGIHLRHRVTSHGFAMNITPEPIAWFDLVTACGLDDVSAVSLHQLLQALPTPPASLPSVLEASQALVPRFADTFQREFVELGAGAQDGEVAGDVEAIREIVAEVEAEAAQAEKEAGGWPTAPRTA</sequence>
<name>A0A427XS94_9TREE</name>
<dbReference type="GO" id="GO:0009249">
    <property type="term" value="P:protein lipoylation"/>
    <property type="evidence" value="ECO:0007669"/>
    <property type="project" value="InterPro"/>
</dbReference>